<dbReference type="PANTHER" id="PTHR10584:SF166">
    <property type="entry name" value="RIBOKINASE"/>
    <property type="match status" value="1"/>
</dbReference>
<feature type="binding site" evidence="12">
    <location>
        <begin position="39"/>
        <end position="43"/>
    </location>
    <ligand>
        <name>substrate</name>
    </ligand>
</feature>
<keyword evidence="10 12" id="KW-0630">Potassium</keyword>
<evidence type="ECO:0000256" key="10">
    <source>
        <dbReference type="ARBA" id="ARBA00022958"/>
    </source>
</evidence>
<evidence type="ECO:0000256" key="11">
    <source>
        <dbReference type="ARBA" id="ARBA00023277"/>
    </source>
</evidence>
<protein>
    <recommendedName>
        <fullName evidence="3 12">Ribokinase</fullName>
        <shortName evidence="12">RK</shortName>
        <ecNumber evidence="2 12">2.7.1.15</ecNumber>
    </recommendedName>
</protein>
<keyword evidence="11 12" id="KW-0119">Carbohydrate metabolism</keyword>
<dbReference type="HAMAP" id="MF_01987">
    <property type="entry name" value="Ribokinase"/>
    <property type="match status" value="1"/>
</dbReference>
<dbReference type="InterPro" id="IPR011877">
    <property type="entry name" value="Ribokinase"/>
</dbReference>
<dbReference type="PANTHER" id="PTHR10584">
    <property type="entry name" value="SUGAR KINASE"/>
    <property type="match status" value="1"/>
</dbReference>
<evidence type="ECO:0000256" key="9">
    <source>
        <dbReference type="ARBA" id="ARBA00022842"/>
    </source>
</evidence>
<evidence type="ECO:0000256" key="5">
    <source>
        <dbReference type="ARBA" id="ARBA00022723"/>
    </source>
</evidence>
<dbReference type="GO" id="GO:0005524">
    <property type="term" value="F:ATP binding"/>
    <property type="evidence" value="ECO:0007669"/>
    <property type="project" value="UniProtKB-UniRule"/>
</dbReference>
<dbReference type="Proteomes" id="UP000257144">
    <property type="component" value="Unassembled WGS sequence"/>
</dbReference>
<evidence type="ECO:0000256" key="6">
    <source>
        <dbReference type="ARBA" id="ARBA00022741"/>
    </source>
</evidence>
<gene>
    <name evidence="12 14" type="primary">rbsK</name>
    <name evidence="14" type="ORF">DRW41_01380</name>
</gene>
<dbReference type="InterPro" id="IPR029056">
    <property type="entry name" value="Ribokinase-like"/>
</dbReference>
<accession>A0A3D8GUV6</accession>
<keyword evidence="12" id="KW-0963">Cytoplasm</keyword>
<proteinExistence type="inferred from homology"/>
<feature type="binding site" evidence="12">
    <location>
        <position position="243"/>
    </location>
    <ligand>
        <name>substrate</name>
    </ligand>
</feature>
<dbReference type="OrthoDB" id="9775849at2"/>
<feature type="binding site" evidence="12">
    <location>
        <position position="183"/>
    </location>
    <ligand>
        <name>ATP</name>
        <dbReference type="ChEBI" id="CHEBI:30616"/>
    </ligand>
</feature>
<evidence type="ECO:0000256" key="4">
    <source>
        <dbReference type="ARBA" id="ARBA00022679"/>
    </source>
</evidence>
<feature type="binding site" evidence="12">
    <location>
        <position position="276"/>
    </location>
    <ligand>
        <name>K(+)</name>
        <dbReference type="ChEBI" id="CHEBI:29103"/>
    </ligand>
</feature>
<feature type="domain" description="Carbohydrate kinase PfkB" evidence="13">
    <location>
        <begin position="1"/>
        <end position="286"/>
    </location>
</feature>
<feature type="binding site" evidence="12">
    <location>
        <position position="237"/>
    </location>
    <ligand>
        <name>K(+)</name>
        <dbReference type="ChEBI" id="CHEBI:29103"/>
    </ligand>
</feature>
<dbReference type="Gene3D" id="3.40.1190.20">
    <property type="match status" value="1"/>
</dbReference>
<keyword evidence="9 12" id="KW-0460">Magnesium</keyword>
<sequence>MKKIAVVGSLNIDYFVETDIFPSTGETIMGKGFFMSVGGKGANQAVAAARLGGKVSMFGSVGNDDNGKLLIGKMEKEGVNVSHLNKVEGSNTGVAFIEICNSENRILVISGANQHTNIQYINRIQDRLLEHDIILFQLETPLSMIEYIIPILAKEGKTIILNPAPACQLSSELIANVTFLTPNEHEYPLVLNEKGELKETLEKHPNKVIVTCGSRGVYFHEGKGLIKVPAIQVEAVDTTGAGDTFSGAFTLALSEGRTIEESIRFGTIAAGLSVRKKGAQTGMPTRKEMEHFIKEELV</sequence>
<keyword evidence="15" id="KW-1185">Reference proteome</keyword>
<feature type="active site" description="Proton acceptor" evidence="12">
    <location>
        <position position="243"/>
    </location>
</feature>
<reference evidence="14 15" key="1">
    <citation type="submission" date="2018-07" db="EMBL/GenBank/DDBJ databases">
        <title>Bacillus sp. YLB-04 draft genome sequence.</title>
        <authorList>
            <person name="Yu L."/>
            <person name="Tang X."/>
        </authorList>
    </citation>
    <scope>NUCLEOTIDE SEQUENCE [LARGE SCALE GENOMIC DNA]</scope>
    <source>
        <strain evidence="14 15">YLB-04</strain>
    </source>
</reference>
<dbReference type="GO" id="GO:0005829">
    <property type="term" value="C:cytosol"/>
    <property type="evidence" value="ECO:0007669"/>
    <property type="project" value="TreeGrafter"/>
</dbReference>
<comment type="subcellular location">
    <subcellularLocation>
        <location evidence="12">Cytoplasm</location>
    </subcellularLocation>
</comment>
<keyword evidence="6 12" id="KW-0547">Nucleotide-binding</keyword>
<keyword evidence="5 12" id="KW-0479">Metal-binding</keyword>
<dbReference type="InterPro" id="IPR002139">
    <property type="entry name" value="Ribo/fructo_kinase"/>
</dbReference>
<evidence type="ECO:0000313" key="14">
    <source>
        <dbReference type="EMBL" id="RDU38250.1"/>
    </source>
</evidence>
<evidence type="ECO:0000256" key="8">
    <source>
        <dbReference type="ARBA" id="ARBA00022840"/>
    </source>
</evidence>
<dbReference type="EC" id="2.7.1.15" evidence="2 12"/>
<keyword evidence="7 12" id="KW-0418">Kinase</keyword>
<comment type="similarity">
    <text evidence="12">Belongs to the carbohydrate kinase PfkB family. Ribokinase subfamily.</text>
</comment>
<comment type="caution">
    <text evidence="14">The sequence shown here is derived from an EMBL/GenBank/DDBJ whole genome shotgun (WGS) entry which is preliminary data.</text>
</comment>
<evidence type="ECO:0000256" key="2">
    <source>
        <dbReference type="ARBA" id="ARBA00012035"/>
    </source>
</evidence>
<dbReference type="EMBL" id="QNQT01000001">
    <property type="protein sequence ID" value="RDU38250.1"/>
    <property type="molecule type" value="Genomic_DNA"/>
</dbReference>
<dbReference type="UniPathway" id="UPA00916">
    <property type="reaction ID" value="UER00889"/>
</dbReference>
<name>A0A3D8GUV6_9BACI</name>
<feature type="binding site" evidence="12">
    <location>
        <position position="139"/>
    </location>
    <ligand>
        <name>substrate</name>
    </ligand>
</feature>
<feature type="binding site" evidence="12">
    <location>
        <position position="239"/>
    </location>
    <ligand>
        <name>K(+)</name>
        <dbReference type="ChEBI" id="CHEBI:29103"/>
    </ligand>
</feature>
<evidence type="ECO:0000259" key="13">
    <source>
        <dbReference type="Pfam" id="PF00294"/>
    </source>
</evidence>
<evidence type="ECO:0000256" key="7">
    <source>
        <dbReference type="ARBA" id="ARBA00022777"/>
    </source>
</evidence>
<comment type="function">
    <text evidence="12">Catalyzes the phosphorylation of ribose at O-5 in a reaction requiring ATP and magnesium. The resulting D-ribose-5-phosphate can then be used either for sythesis of nucleotides, histidine, and tryptophan, or as a component of the pentose phosphate pathway.</text>
</comment>
<evidence type="ECO:0000256" key="3">
    <source>
        <dbReference type="ARBA" id="ARBA00016943"/>
    </source>
</evidence>
<comment type="similarity">
    <text evidence="1">Belongs to the carbohydrate kinase pfkB family.</text>
</comment>
<feature type="binding site" evidence="12">
    <location>
        <position position="278"/>
    </location>
    <ligand>
        <name>K(+)</name>
        <dbReference type="ChEBI" id="CHEBI:29103"/>
    </ligand>
</feature>
<dbReference type="PROSITE" id="PS00584">
    <property type="entry name" value="PFKB_KINASES_2"/>
    <property type="match status" value="1"/>
</dbReference>
<keyword evidence="8 12" id="KW-0067">ATP-binding</keyword>
<feature type="binding site" evidence="12">
    <location>
        <position position="273"/>
    </location>
    <ligand>
        <name>K(+)</name>
        <dbReference type="ChEBI" id="CHEBI:29103"/>
    </ligand>
</feature>
<keyword evidence="4 12" id="KW-0808">Transferase</keyword>
<dbReference type="SUPFAM" id="SSF53613">
    <property type="entry name" value="Ribokinase-like"/>
    <property type="match status" value="1"/>
</dbReference>
<dbReference type="Pfam" id="PF00294">
    <property type="entry name" value="PfkB"/>
    <property type="match status" value="1"/>
</dbReference>
<evidence type="ECO:0000313" key="15">
    <source>
        <dbReference type="Proteomes" id="UP000257144"/>
    </source>
</evidence>
<comment type="activity regulation">
    <text evidence="12">Activated by a monovalent cation that binds near, but not in, the active site. The most likely occupant of the site in vivo is potassium. Ion binding induces a conformational change that may alter substrate affinity.</text>
</comment>
<feature type="binding site" evidence="12">
    <location>
        <begin position="242"/>
        <end position="243"/>
    </location>
    <ligand>
        <name>ATP</name>
        <dbReference type="ChEBI" id="CHEBI:30616"/>
    </ligand>
</feature>
<comment type="caution">
    <text evidence="12">Lacks conserved residue(s) required for the propagation of feature annotation.</text>
</comment>
<feature type="binding site" evidence="12">
    <location>
        <begin position="11"/>
        <end position="13"/>
    </location>
    <ligand>
        <name>substrate</name>
    </ligand>
</feature>
<dbReference type="PRINTS" id="PR00990">
    <property type="entry name" value="RIBOKINASE"/>
</dbReference>
<evidence type="ECO:0000256" key="12">
    <source>
        <dbReference type="HAMAP-Rule" id="MF_01987"/>
    </source>
</evidence>
<organism evidence="14 15">
    <name type="scientific">Neobacillus piezotolerans</name>
    <dbReference type="NCBI Taxonomy" id="2259171"/>
    <lineage>
        <taxon>Bacteria</taxon>
        <taxon>Bacillati</taxon>
        <taxon>Bacillota</taxon>
        <taxon>Bacilli</taxon>
        <taxon>Bacillales</taxon>
        <taxon>Bacillaceae</taxon>
        <taxon>Neobacillus</taxon>
    </lineage>
</organism>
<feature type="binding site" evidence="12">
    <location>
        <begin position="211"/>
        <end position="216"/>
    </location>
    <ligand>
        <name>ATP</name>
        <dbReference type="ChEBI" id="CHEBI:30616"/>
    </ligand>
</feature>
<comment type="subunit">
    <text evidence="12">Homodimer.</text>
</comment>
<dbReference type="GO" id="GO:0046872">
    <property type="term" value="F:metal ion binding"/>
    <property type="evidence" value="ECO:0007669"/>
    <property type="project" value="UniProtKB-KW"/>
</dbReference>
<dbReference type="RefSeq" id="WP_115450174.1">
    <property type="nucleotide sequence ID" value="NZ_QNQT01000001.1"/>
</dbReference>
<dbReference type="InterPro" id="IPR002173">
    <property type="entry name" value="Carboh/pur_kinase_PfkB_CS"/>
</dbReference>
<comment type="pathway">
    <text evidence="12">Carbohydrate metabolism; D-ribose degradation; D-ribose 5-phosphate from beta-D-ribopyranose: step 2/2.</text>
</comment>
<evidence type="ECO:0000256" key="1">
    <source>
        <dbReference type="ARBA" id="ARBA00005380"/>
    </source>
</evidence>
<dbReference type="GO" id="GO:0004747">
    <property type="term" value="F:ribokinase activity"/>
    <property type="evidence" value="ECO:0007669"/>
    <property type="project" value="UniProtKB-UniRule"/>
</dbReference>
<dbReference type="GO" id="GO:0019303">
    <property type="term" value="P:D-ribose catabolic process"/>
    <property type="evidence" value="ECO:0007669"/>
    <property type="project" value="UniProtKB-UniRule"/>
</dbReference>
<comment type="catalytic activity">
    <reaction evidence="12">
        <text>D-ribose + ATP = D-ribose 5-phosphate + ADP + H(+)</text>
        <dbReference type="Rhea" id="RHEA:13697"/>
        <dbReference type="ChEBI" id="CHEBI:15378"/>
        <dbReference type="ChEBI" id="CHEBI:30616"/>
        <dbReference type="ChEBI" id="CHEBI:47013"/>
        <dbReference type="ChEBI" id="CHEBI:78346"/>
        <dbReference type="ChEBI" id="CHEBI:456216"/>
        <dbReference type="EC" id="2.7.1.15"/>
    </reaction>
</comment>
<dbReference type="CDD" id="cd01174">
    <property type="entry name" value="ribokinase"/>
    <property type="match status" value="1"/>
</dbReference>
<dbReference type="InterPro" id="IPR011611">
    <property type="entry name" value="PfkB_dom"/>
</dbReference>
<dbReference type="NCBIfam" id="TIGR02152">
    <property type="entry name" value="D_ribokin_bact"/>
    <property type="match status" value="1"/>
</dbReference>
<dbReference type="AlphaFoldDB" id="A0A3D8GUV6"/>
<comment type="cofactor">
    <cofactor evidence="12">
        <name>Mg(2+)</name>
        <dbReference type="ChEBI" id="CHEBI:18420"/>
    </cofactor>
    <text evidence="12">Requires a divalent cation, most likely magnesium in vivo, as an electrophilic catalyst to aid phosphoryl group transfer. It is the chelate of the metal and the nucleotide that is the actual substrate.</text>
</comment>